<accession>A0A7K4EDY7</accession>
<dbReference type="Proteomes" id="UP000010448">
    <property type="component" value="Unassembled WGS sequence"/>
</dbReference>
<dbReference type="RefSeq" id="WP_037059042.1">
    <property type="nucleotide sequence ID" value="NZ_AMWJ02000001.1"/>
</dbReference>
<proteinExistence type="predicted"/>
<dbReference type="AlphaFoldDB" id="A0A7K4EDY7"/>
<gene>
    <name evidence="1" type="ORF">CSV86_010190</name>
</gene>
<dbReference type="EMBL" id="AMWJ02000001">
    <property type="protein sequence ID" value="NNJ15581.1"/>
    <property type="molecule type" value="Genomic_DNA"/>
</dbReference>
<evidence type="ECO:0000313" key="2">
    <source>
        <dbReference type="Proteomes" id="UP000010448"/>
    </source>
</evidence>
<reference evidence="1 2" key="1">
    <citation type="journal article" date="2013" name="Genome Announc.">
        <title>Genome Sequence of Naphthalene-Degrading Soil Bacterium Pseudomonas putida CSV86.</title>
        <authorList>
            <person name="Phale P.S."/>
            <person name="Paliwal V."/>
            <person name="Raju S.C."/>
            <person name="Modak A."/>
            <person name="Purohit H.J."/>
        </authorList>
    </citation>
    <scope>NUCLEOTIDE SEQUENCE [LARGE SCALE GENOMIC DNA]</scope>
    <source>
        <strain evidence="1 2">CSV86</strain>
    </source>
</reference>
<keyword evidence="2" id="KW-1185">Reference proteome</keyword>
<dbReference type="OrthoDB" id="564699at2"/>
<organism evidence="1 2">
    <name type="scientific">Pseudomonas bharatica CSV86</name>
    <dbReference type="NCBI Taxonomy" id="1005395"/>
    <lineage>
        <taxon>Bacteria</taxon>
        <taxon>Pseudomonadati</taxon>
        <taxon>Pseudomonadota</taxon>
        <taxon>Gammaproteobacteria</taxon>
        <taxon>Pseudomonadales</taxon>
        <taxon>Pseudomonadaceae</taxon>
        <taxon>Pseudomonas</taxon>
        <taxon>Pseudomonas bharatica</taxon>
    </lineage>
</organism>
<name>A0A7K4EDY7_9PSED</name>
<protein>
    <submittedName>
        <fullName evidence="1">Phage tail protein</fullName>
    </submittedName>
</protein>
<sequence length="257" mass="26421">MPWYKTGTVAIASGQTTVTGTNTNFSANSRVGDAFLGPDGRWYEVVNIASDLVLSILPAYQGATVTAGSYALAPMEGYVKESADRLRQIVDQWGATLAGLGDVASQDIVPVAMGGTGGATAAAGRAGLGLKSAAVADVVGTVAAGAIIERGSNSSGSYTKYLDGSLTCWCTRRVPKTMNASSGALFFSAIEAAVAYPAPFSETPTVSITATGEFECFTVPAGLSNQSSWPGVYIASQIARSTAATIDICYKAQGRWK</sequence>
<evidence type="ECO:0000313" key="1">
    <source>
        <dbReference type="EMBL" id="NNJ15581.1"/>
    </source>
</evidence>
<comment type="caution">
    <text evidence="1">The sequence shown here is derived from an EMBL/GenBank/DDBJ whole genome shotgun (WGS) entry which is preliminary data.</text>
</comment>